<dbReference type="PANTHER" id="PTHR30582">
    <property type="entry name" value="L,D-TRANSPEPTIDASE"/>
    <property type="match status" value="1"/>
</dbReference>
<feature type="domain" description="LysM" evidence="7">
    <location>
        <begin position="210"/>
        <end position="254"/>
    </location>
</feature>
<keyword evidence="4 6" id="KW-0573">Peptidoglycan synthesis</keyword>
<evidence type="ECO:0000256" key="3">
    <source>
        <dbReference type="ARBA" id="ARBA00022960"/>
    </source>
</evidence>
<reference evidence="9" key="1">
    <citation type="submission" date="2019-09" db="EMBL/GenBank/DDBJ databases">
        <title>Characterisation of the sponge microbiome using genome-centric metagenomics.</title>
        <authorList>
            <person name="Engelberts J.P."/>
            <person name="Robbins S.J."/>
            <person name="De Goeij J.M."/>
            <person name="Aranda M."/>
            <person name="Bell S.C."/>
            <person name="Webster N.S."/>
        </authorList>
    </citation>
    <scope>NUCLEOTIDE SEQUENCE</scope>
    <source>
        <strain evidence="9">SB0661_bin_32</strain>
    </source>
</reference>
<dbReference type="InterPro" id="IPR050979">
    <property type="entry name" value="LD-transpeptidase"/>
</dbReference>
<dbReference type="InterPro" id="IPR018392">
    <property type="entry name" value="LysM"/>
</dbReference>
<proteinExistence type="predicted"/>
<evidence type="ECO:0000256" key="6">
    <source>
        <dbReference type="PROSITE-ProRule" id="PRU01373"/>
    </source>
</evidence>
<dbReference type="CDD" id="cd16913">
    <property type="entry name" value="YkuD_like"/>
    <property type="match status" value="1"/>
</dbReference>
<dbReference type="Pfam" id="PF03734">
    <property type="entry name" value="YkuD"/>
    <property type="match status" value="1"/>
</dbReference>
<dbReference type="PROSITE" id="PS52029">
    <property type="entry name" value="LD_TPASE"/>
    <property type="match status" value="1"/>
</dbReference>
<dbReference type="InterPro" id="IPR005490">
    <property type="entry name" value="LD_TPept_cat_dom"/>
</dbReference>
<comment type="caution">
    <text evidence="9">The sequence shown here is derived from an EMBL/GenBank/DDBJ whole genome shotgun (WGS) entry which is preliminary data.</text>
</comment>
<dbReference type="SUPFAM" id="SSF141523">
    <property type="entry name" value="L,D-transpeptidase catalytic domain-like"/>
    <property type="match status" value="1"/>
</dbReference>
<keyword evidence="2" id="KW-0808">Transferase</keyword>
<evidence type="ECO:0000256" key="2">
    <source>
        <dbReference type="ARBA" id="ARBA00022679"/>
    </source>
</evidence>
<dbReference type="GO" id="GO:0018104">
    <property type="term" value="P:peptidoglycan-protein cross-linking"/>
    <property type="evidence" value="ECO:0007669"/>
    <property type="project" value="TreeGrafter"/>
</dbReference>
<sequence>MVYNSPYFIALLLSDYGGNLMGQHIRSLARGTLALILAAAAVMATAGSASASEEHTVQPGETLSEIAKQYGTTVAELQALNDLPDADYVRYGQRLLIEAGDSADSDGADPDSAAPESLLIEAPEPESAGDYLLYTAQPGDTLFLLAGKHGISLSRLMSINGFSAEEWLKVGQALLVPHALAPAPQPAYLVSALQPAPPVVEMQAGQARPAFHTVQAGELLAEIAAWYGVNPAALARLNGLRNGSVPEPGRVLRVPSADALELLEGISARLEQARYPTLSERWIEVDLKEQLAIAYEGVVPVRVFVISSGVADSPTVTGAFRIWVKIAMQDMRGGSRAAGDAYHVTEVRNVQYFHEDYGFHGTYWHSNFGTPMSRGCVNMTEADAKWLFDWATPTMYDADDGGWMFSTDVNPGTLVLVHG</sequence>
<evidence type="ECO:0000256" key="5">
    <source>
        <dbReference type="ARBA" id="ARBA00023316"/>
    </source>
</evidence>
<feature type="domain" description="LysM" evidence="7">
    <location>
        <begin position="132"/>
        <end position="176"/>
    </location>
</feature>
<dbReference type="SUPFAM" id="SSF54106">
    <property type="entry name" value="LysM domain"/>
    <property type="match status" value="3"/>
</dbReference>
<evidence type="ECO:0000256" key="1">
    <source>
        <dbReference type="ARBA" id="ARBA00004752"/>
    </source>
</evidence>
<dbReference type="AlphaFoldDB" id="A0A6B1D1Z6"/>
<comment type="pathway">
    <text evidence="1 6">Cell wall biogenesis; peptidoglycan biosynthesis.</text>
</comment>
<dbReference type="UniPathway" id="UPA00219"/>
<feature type="active site" description="Proton donor/acceptor" evidence="6">
    <location>
        <position position="360"/>
    </location>
</feature>
<dbReference type="InterPro" id="IPR036779">
    <property type="entry name" value="LysM_dom_sf"/>
</dbReference>
<dbReference type="Gene3D" id="2.40.440.10">
    <property type="entry name" value="L,D-transpeptidase catalytic domain-like"/>
    <property type="match status" value="1"/>
</dbReference>
<organism evidence="9">
    <name type="scientific">Caldilineaceae bacterium SB0661_bin_32</name>
    <dbReference type="NCBI Taxonomy" id="2605255"/>
    <lineage>
        <taxon>Bacteria</taxon>
        <taxon>Bacillati</taxon>
        <taxon>Chloroflexota</taxon>
        <taxon>Caldilineae</taxon>
        <taxon>Caldilineales</taxon>
        <taxon>Caldilineaceae</taxon>
    </lineage>
</organism>
<evidence type="ECO:0000259" key="7">
    <source>
        <dbReference type="PROSITE" id="PS51782"/>
    </source>
</evidence>
<feature type="domain" description="L,D-TPase catalytic" evidence="8">
    <location>
        <begin position="281"/>
        <end position="418"/>
    </location>
</feature>
<gene>
    <name evidence="9" type="ORF">F4X14_01480</name>
</gene>
<evidence type="ECO:0000313" key="9">
    <source>
        <dbReference type="EMBL" id="MYC93616.1"/>
    </source>
</evidence>
<dbReference type="GO" id="GO:0071555">
    <property type="term" value="P:cell wall organization"/>
    <property type="evidence" value="ECO:0007669"/>
    <property type="project" value="UniProtKB-UniRule"/>
</dbReference>
<keyword evidence="5 6" id="KW-0961">Cell wall biogenesis/degradation</keyword>
<feature type="domain" description="LysM" evidence="7">
    <location>
        <begin position="53"/>
        <end position="97"/>
    </location>
</feature>
<dbReference type="GO" id="GO:0016740">
    <property type="term" value="F:transferase activity"/>
    <property type="evidence" value="ECO:0007669"/>
    <property type="project" value="UniProtKB-KW"/>
</dbReference>
<evidence type="ECO:0000256" key="4">
    <source>
        <dbReference type="ARBA" id="ARBA00022984"/>
    </source>
</evidence>
<accession>A0A6B1D1Z6</accession>
<dbReference type="Gene3D" id="3.10.350.10">
    <property type="entry name" value="LysM domain"/>
    <property type="match status" value="3"/>
</dbReference>
<keyword evidence="3 6" id="KW-0133">Cell shape</keyword>
<dbReference type="GO" id="GO:0071972">
    <property type="term" value="F:peptidoglycan L,D-transpeptidase activity"/>
    <property type="evidence" value="ECO:0007669"/>
    <property type="project" value="TreeGrafter"/>
</dbReference>
<dbReference type="InterPro" id="IPR038063">
    <property type="entry name" value="Transpep_catalytic_dom"/>
</dbReference>
<dbReference type="EMBL" id="VXMH01000010">
    <property type="protein sequence ID" value="MYC93616.1"/>
    <property type="molecule type" value="Genomic_DNA"/>
</dbReference>
<dbReference type="SMART" id="SM00257">
    <property type="entry name" value="LysM"/>
    <property type="match status" value="3"/>
</dbReference>
<dbReference type="GO" id="GO:0005576">
    <property type="term" value="C:extracellular region"/>
    <property type="evidence" value="ECO:0007669"/>
    <property type="project" value="TreeGrafter"/>
</dbReference>
<dbReference type="CDD" id="cd00118">
    <property type="entry name" value="LysM"/>
    <property type="match status" value="3"/>
</dbReference>
<name>A0A6B1D1Z6_9CHLR</name>
<dbReference type="Pfam" id="PF01476">
    <property type="entry name" value="LysM"/>
    <property type="match status" value="3"/>
</dbReference>
<protein>
    <submittedName>
        <fullName evidence="9">LysM peptidoglycan-binding domain-containing protein</fullName>
    </submittedName>
</protein>
<dbReference type="GO" id="GO:0008360">
    <property type="term" value="P:regulation of cell shape"/>
    <property type="evidence" value="ECO:0007669"/>
    <property type="project" value="UniProtKB-UniRule"/>
</dbReference>
<dbReference type="PANTHER" id="PTHR30582:SF2">
    <property type="entry name" value="L,D-TRANSPEPTIDASE YCIB-RELATED"/>
    <property type="match status" value="1"/>
</dbReference>
<feature type="active site" description="Nucleophile" evidence="6">
    <location>
        <position position="376"/>
    </location>
</feature>
<dbReference type="PROSITE" id="PS51782">
    <property type="entry name" value="LYSM"/>
    <property type="match status" value="3"/>
</dbReference>
<evidence type="ECO:0000259" key="8">
    <source>
        <dbReference type="PROSITE" id="PS52029"/>
    </source>
</evidence>